<comment type="caution">
    <text evidence="2">The sequence shown here is derived from an EMBL/GenBank/DDBJ whole genome shotgun (WGS) entry which is preliminary data.</text>
</comment>
<gene>
    <name evidence="2" type="ORF">G1H10_10135</name>
</gene>
<feature type="region of interest" description="Disordered" evidence="1">
    <location>
        <begin position="1"/>
        <end position="37"/>
    </location>
</feature>
<dbReference type="Proteomes" id="UP000475214">
    <property type="component" value="Unassembled WGS sequence"/>
</dbReference>
<evidence type="ECO:0000313" key="3">
    <source>
        <dbReference type="Proteomes" id="UP000475214"/>
    </source>
</evidence>
<sequence>MSEPPPPPPPQRPDPPSSQSSRPAEVHPSHAPVTADRPGAVRRWRVATALTAALGLALSGTVYLVMDRRVENLEDDLAAAESRTDLGDLLDLMEGLDLGELLDDGADALGDEGLGDGGGLGTEDLGVDTAVFECLAPGMTDLNSDSIPDTEIEEQVRAVREIVESERGLSADGELDIEFVPADELQRRVVEMSEEDLDAEAIAVESRMLATLGAVEPDLDLAQAQLDALGEGVAGFYNPDTQELVIGSEQMDPMGTYVTAHEMVHALADATFGLPDLDTLASDEGSDAALAALSALEGDATLYGQMMITTHLSLTDLLTLELESSGTTASLDALPHYVERSLSFPYLEGMSFACHAYLDGDWAAIDDLYAQVPTTSAQILFPERYASGEEAQDVRDLDGPDGWQEVHRDTFGAADLLFLLEAPGGDENAALDDALGRTEAWAGGEVTVWDRSGDTAVGVVLAEHPDGTDLCDTVREYYGAAFPDAASTAEDDGRHVFDGPSQSAVIACDGIDEVALGIGPDIDIASAAIDVPAGEADTAR</sequence>
<feature type="compositionally biased region" description="Pro residues" evidence="1">
    <location>
        <begin position="1"/>
        <end position="16"/>
    </location>
</feature>
<evidence type="ECO:0000313" key="2">
    <source>
        <dbReference type="EMBL" id="NEE00526.1"/>
    </source>
</evidence>
<dbReference type="RefSeq" id="WP_163736433.1">
    <property type="nucleotide sequence ID" value="NZ_JAAGOA010000006.1"/>
</dbReference>
<reference evidence="2 3" key="1">
    <citation type="submission" date="2020-02" db="EMBL/GenBank/DDBJ databases">
        <authorList>
            <person name="Li X.-J."/>
            <person name="Han X.-M."/>
        </authorList>
    </citation>
    <scope>NUCLEOTIDE SEQUENCE [LARGE SCALE GENOMIC DNA]</scope>
    <source>
        <strain evidence="2 3">CCTCC AB 2017055</strain>
    </source>
</reference>
<accession>A0A6L9S5U2</accession>
<proteinExistence type="predicted"/>
<organism evidence="2 3">
    <name type="scientific">Phytoactinopolyspora halotolerans</name>
    <dbReference type="NCBI Taxonomy" id="1981512"/>
    <lineage>
        <taxon>Bacteria</taxon>
        <taxon>Bacillati</taxon>
        <taxon>Actinomycetota</taxon>
        <taxon>Actinomycetes</taxon>
        <taxon>Jiangellales</taxon>
        <taxon>Jiangellaceae</taxon>
        <taxon>Phytoactinopolyspora</taxon>
    </lineage>
</organism>
<dbReference type="EMBL" id="JAAGOA010000006">
    <property type="protein sequence ID" value="NEE00526.1"/>
    <property type="molecule type" value="Genomic_DNA"/>
</dbReference>
<keyword evidence="3" id="KW-1185">Reference proteome</keyword>
<protein>
    <submittedName>
        <fullName evidence="2">Uncharacterized protein</fullName>
    </submittedName>
</protein>
<dbReference type="AlphaFoldDB" id="A0A6L9S5U2"/>
<evidence type="ECO:0000256" key="1">
    <source>
        <dbReference type="SAM" id="MobiDB-lite"/>
    </source>
</evidence>
<name>A0A6L9S5U2_9ACTN</name>